<dbReference type="Pfam" id="PF08447">
    <property type="entry name" value="PAS_3"/>
    <property type="match status" value="2"/>
</dbReference>
<dbReference type="RefSeq" id="WP_003614134.1">
    <property type="nucleotide sequence ID" value="NZ_ADVE02000001.1"/>
</dbReference>
<dbReference type="PROSITE" id="PS50113">
    <property type="entry name" value="PAC"/>
    <property type="match status" value="2"/>
</dbReference>
<dbReference type="PANTHER" id="PTHR43531:SF11">
    <property type="entry name" value="METHYL-ACCEPTING CHEMOTAXIS PROTEIN 3"/>
    <property type="match status" value="1"/>
</dbReference>
<evidence type="ECO:0000256" key="3">
    <source>
        <dbReference type="ARBA" id="ARBA00029447"/>
    </source>
</evidence>
<dbReference type="CDD" id="cd00130">
    <property type="entry name" value="PAS"/>
    <property type="match status" value="2"/>
</dbReference>
<feature type="domain" description="PAS" evidence="7">
    <location>
        <begin position="26"/>
        <end position="65"/>
    </location>
</feature>
<evidence type="ECO:0000259" key="7">
    <source>
        <dbReference type="PROSITE" id="PS50112"/>
    </source>
</evidence>
<dbReference type="InterPro" id="IPR000700">
    <property type="entry name" value="PAS-assoc_C"/>
</dbReference>
<dbReference type="GO" id="GO:0006935">
    <property type="term" value="P:chemotaxis"/>
    <property type="evidence" value="ECO:0007669"/>
    <property type="project" value="UniProtKB-KW"/>
</dbReference>
<dbReference type="InterPro" id="IPR004090">
    <property type="entry name" value="Chemotax_Me-accpt_rcpt"/>
</dbReference>
<keyword evidence="4" id="KW-0807">Transducer</keyword>
<dbReference type="CDD" id="cd11386">
    <property type="entry name" value="MCP_signal"/>
    <property type="match status" value="1"/>
</dbReference>
<dbReference type="AlphaFoldDB" id="A0A2D2CXQ8"/>
<dbReference type="GO" id="GO:0007165">
    <property type="term" value="P:signal transduction"/>
    <property type="evidence" value="ECO:0007669"/>
    <property type="project" value="UniProtKB-KW"/>
</dbReference>
<protein>
    <submittedName>
        <fullName evidence="10">Methyl-accepting chemotaxis protein</fullName>
    </submittedName>
</protein>
<evidence type="ECO:0000256" key="1">
    <source>
        <dbReference type="ARBA" id="ARBA00004370"/>
    </source>
</evidence>
<dbReference type="EMBL" id="CP023737">
    <property type="protein sequence ID" value="ATQ67540.1"/>
    <property type="molecule type" value="Genomic_DNA"/>
</dbReference>
<dbReference type="Proteomes" id="UP000230709">
    <property type="component" value="Chromosome"/>
</dbReference>
<dbReference type="GO" id="GO:0004888">
    <property type="term" value="F:transmembrane signaling receptor activity"/>
    <property type="evidence" value="ECO:0007669"/>
    <property type="project" value="InterPro"/>
</dbReference>
<dbReference type="PROSITE" id="PS50111">
    <property type="entry name" value="CHEMOTAXIS_TRANSDUC_2"/>
    <property type="match status" value="1"/>
</dbReference>
<dbReference type="InterPro" id="IPR000014">
    <property type="entry name" value="PAS"/>
</dbReference>
<feature type="region of interest" description="Disordered" evidence="5">
    <location>
        <begin position="552"/>
        <end position="597"/>
    </location>
</feature>
<dbReference type="InterPro" id="IPR004089">
    <property type="entry name" value="MCPsignal_dom"/>
</dbReference>
<dbReference type="SUPFAM" id="SSF55785">
    <property type="entry name" value="PYP-like sensor domain (PAS domain)"/>
    <property type="match status" value="2"/>
</dbReference>
<comment type="similarity">
    <text evidence="3">Belongs to the methyl-accepting chemotaxis (MCP) protein family.</text>
</comment>
<proteinExistence type="inferred from homology"/>
<dbReference type="InterPro" id="IPR001610">
    <property type="entry name" value="PAC"/>
</dbReference>
<dbReference type="Gene3D" id="1.10.287.950">
    <property type="entry name" value="Methyl-accepting chemotaxis protein"/>
    <property type="match status" value="1"/>
</dbReference>
<dbReference type="InterPro" id="IPR035965">
    <property type="entry name" value="PAS-like_dom_sf"/>
</dbReference>
<evidence type="ECO:0000313" key="11">
    <source>
        <dbReference type="Proteomes" id="UP000230709"/>
    </source>
</evidence>
<feature type="domain" description="Methyl-accepting transducer" evidence="6">
    <location>
        <begin position="305"/>
        <end position="534"/>
    </location>
</feature>
<dbReference type="Pfam" id="PF00015">
    <property type="entry name" value="MCPsignal"/>
    <property type="match status" value="1"/>
</dbReference>
<dbReference type="Gene3D" id="3.30.450.20">
    <property type="entry name" value="PAS domain"/>
    <property type="match status" value="2"/>
</dbReference>
<dbReference type="NCBIfam" id="TIGR00229">
    <property type="entry name" value="sensory_box"/>
    <property type="match status" value="2"/>
</dbReference>
<dbReference type="GO" id="GO:0016020">
    <property type="term" value="C:membrane"/>
    <property type="evidence" value="ECO:0007669"/>
    <property type="project" value="UniProtKB-SubCell"/>
</dbReference>
<name>A0A2D2CXQ8_METT3</name>
<feature type="domain" description="PAS" evidence="7">
    <location>
        <begin position="148"/>
        <end position="204"/>
    </location>
</feature>
<evidence type="ECO:0000259" key="6">
    <source>
        <dbReference type="PROSITE" id="PS50111"/>
    </source>
</evidence>
<dbReference type="SMART" id="SM00283">
    <property type="entry name" value="MA"/>
    <property type="match status" value="1"/>
</dbReference>
<dbReference type="KEGG" id="mtw:CQW49_06295"/>
<dbReference type="InterPro" id="IPR003660">
    <property type="entry name" value="HAMP_dom"/>
</dbReference>
<comment type="subcellular location">
    <subcellularLocation>
        <location evidence="1">Membrane</location>
    </subcellularLocation>
</comment>
<dbReference type="STRING" id="595536.GCA_000178815_03901"/>
<dbReference type="SUPFAM" id="SSF58104">
    <property type="entry name" value="Methyl-accepting chemotaxis protein (MCP) signaling domain"/>
    <property type="match status" value="1"/>
</dbReference>
<evidence type="ECO:0000313" key="10">
    <source>
        <dbReference type="EMBL" id="ATQ67540.1"/>
    </source>
</evidence>
<dbReference type="SMART" id="SM00086">
    <property type="entry name" value="PAC"/>
    <property type="match status" value="2"/>
</dbReference>
<feature type="domain" description="PAC" evidence="8">
    <location>
        <begin position="207"/>
        <end position="259"/>
    </location>
</feature>
<evidence type="ECO:0000259" key="8">
    <source>
        <dbReference type="PROSITE" id="PS50113"/>
    </source>
</evidence>
<feature type="compositionally biased region" description="Low complexity" evidence="5">
    <location>
        <begin position="555"/>
        <end position="564"/>
    </location>
</feature>
<feature type="domain" description="HAMP" evidence="9">
    <location>
        <begin position="248"/>
        <end position="300"/>
    </location>
</feature>
<evidence type="ECO:0000256" key="5">
    <source>
        <dbReference type="SAM" id="MobiDB-lite"/>
    </source>
</evidence>
<keyword evidence="2" id="KW-0145">Chemotaxis</keyword>
<evidence type="ECO:0000256" key="2">
    <source>
        <dbReference type="ARBA" id="ARBA00022500"/>
    </source>
</evidence>
<feature type="domain" description="PAC" evidence="8">
    <location>
        <begin position="85"/>
        <end position="137"/>
    </location>
</feature>
<dbReference type="SMART" id="SM00304">
    <property type="entry name" value="HAMP"/>
    <property type="match status" value="1"/>
</dbReference>
<dbReference type="SMART" id="SM00091">
    <property type="entry name" value="PAS"/>
    <property type="match status" value="2"/>
</dbReference>
<reference evidence="11" key="1">
    <citation type="submission" date="2017-10" db="EMBL/GenBank/DDBJ databases">
        <title>Completed PacBio SMRT sequence of Methylosinus trichosporium OB3b reveals presence of a third large plasmid.</title>
        <authorList>
            <person name="Charles T.C."/>
            <person name="Lynch M.D.J."/>
            <person name="Heil J.R."/>
            <person name="Cheng J."/>
        </authorList>
    </citation>
    <scope>NUCLEOTIDE SEQUENCE [LARGE SCALE GENOMIC DNA]</scope>
    <source>
        <strain evidence="11">OB3b</strain>
    </source>
</reference>
<evidence type="ECO:0000259" key="9">
    <source>
        <dbReference type="PROSITE" id="PS50885"/>
    </source>
</evidence>
<evidence type="ECO:0000256" key="4">
    <source>
        <dbReference type="PROSITE-ProRule" id="PRU00284"/>
    </source>
</evidence>
<sequence>MGLLDKLTSGSNGDAILAALDRSLAIIEFDPLGNVLSANRNFCELLGYEPAEIVGRHHRMFIEPDHARSAEYETFWTKLGRGEFDAREYKRIGKGGKEVWLQASYNPVTNSRGKVIKVVKVASDVTADKLRSAENSGKLDAISRVQGVIEFTTDGVILTANENFLQVVGYRLDEVVGRRHRMFVDPSYAESADYREFWNALNRGECLAREFRRVGKGDKEIWLQASYNPIFDPSGRVIKVVKFAIDITQRVRAVKEIGDGLGQLAAGNLVQRLDQPFIPELDKLRTDFNSAVERLESAIGVVVTGAEVIRSAAQEIAIASDDLARRSEQQAASLEETSAAVSEITHTVRKTADGSRQAQDVAARAKADAQNSGEVVRNAVAAMNRIEKSSSNIEQITGTIDEIAFQTNLLALNAGVEAARAGEAGRGFAVVASEVRALAQRSAEAAKEIKHLISRSTTEVVAGVGLVTRAGETLEQIVARVNEINDVIIAISNAATEQSSSLQQVNVAVSQMDQDTQKNAAMVEETTAASHSLRKEAEGLAETVLMFRVSGRQEATAPSRSAPTPRAPQPALKAMGGRGRSAARKVEAEAADSWQDF</sequence>
<dbReference type="PANTHER" id="PTHR43531">
    <property type="entry name" value="PROTEIN ICFG"/>
    <property type="match status" value="1"/>
</dbReference>
<dbReference type="PROSITE" id="PS50885">
    <property type="entry name" value="HAMP"/>
    <property type="match status" value="1"/>
</dbReference>
<dbReference type="PRINTS" id="PR00260">
    <property type="entry name" value="CHEMTRNSDUCR"/>
</dbReference>
<keyword evidence="11" id="KW-1185">Reference proteome</keyword>
<gene>
    <name evidence="10" type="ORF">CQW49_06295</name>
</gene>
<dbReference type="InterPro" id="IPR013655">
    <property type="entry name" value="PAS_fold_3"/>
</dbReference>
<dbReference type="InterPro" id="IPR051310">
    <property type="entry name" value="MCP_chemotaxis"/>
</dbReference>
<dbReference type="FunFam" id="1.10.287.950:FF:000001">
    <property type="entry name" value="Methyl-accepting chemotaxis sensory transducer"/>
    <property type="match status" value="1"/>
</dbReference>
<organism evidence="10 11">
    <name type="scientific">Methylosinus trichosporium (strain ATCC 35070 / NCIMB 11131 / UNIQEM 75 / OB3b)</name>
    <dbReference type="NCBI Taxonomy" id="595536"/>
    <lineage>
        <taxon>Bacteria</taxon>
        <taxon>Pseudomonadati</taxon>
        <taxon>Pseudomonadota</taxon>
        <taxon>Alphaproteobacteria</taxon>
        <taxon>Hyphomicrobiales</taxon>
        <taxon>Methylocystaceae</taxon>
        <taxon>Methylosinus</taxon>
    </lineage>
</organism>
<accession>A0A2D2CXQ8</accession>
<dbReference type="PROSITE" id="PS50112">
    <property type="entry name" value="PAS"/>
    <property type="match status" value="2"/>
</dbReference>